<organism evidence="1 2">
    <name type="scientific">Oceanisphaera ostreae</name>
    <dbReference type="NCBI Taxonomy" id="914151"/>
    <lineage>
        <taxon>Bacteria</taxon>
        <taxon>Pseudomonadati</taxon>
        <taxon>Pseudomonadota</taxon>
        <taxon>Gammaproteobacteria</taxon>
        <taxon>Aeromonadales</taxon>
        <taxon>Aeromonadaceae</taxon>
        <taxon>Oceanisphaera</taxon>
    </lineage>
</organism>
<dbReference type="EMBL" id="JBHTJS010000002">
    <property type="protein sequence ID" value="MFD1006773.1"/>
    <property type="molecule type" value="Genomic_DNA"/>
</dbReference>
<protein>
    <recommendedName>
        <fullName evidence="3">PIN domain-containing protein</fullName>
    </recommendedName>
</protein>
<comment type="caution">
    <text evidence="1">The sequence shown here is derived from an EMBL/GenBank/DDBJ whole genome shotgun (WGS) entry which is preliminary data.</text>
</comment>
<evidence type="ECO:0008006" key="3">
    <source>
        <dbReference type="Google" id="ProtNLM"/>
    </source>
</evidence>
<accession>A0ABW3KEV1</accession>
<reference evidence="2" key="1">
    <citation type="journal article" date="2019" name="Int. J. Syst. Evol. Microbiol.">
        <title>The Global Catalogue of Microorganisms (GCM) 10K type strain sequencing project: providing services to taxonomists for standard genome sequencing and annotation.</title>
        <authorList>
            <consortium name="The Broad Institute Genomics Platform"/>
            <consortium name="The Broad Institute Genome Sequencing Center for Infectious Disease"/>
            <person name="Wu L."/>
            <person name="Ma J."/>
        </authorList>
    </citation>
    <scope>NUCLEOTIDE SEQUENCE [LARGE SCALE GENOMIC DNA]</scope>
    <source>
        <strain evidence="2">CCUG 60525</strain>
    </source>
</reference>
<sequence>MRVFLDNNMWDYFADNKVDINEFLPENEYELAITTHGKYEILQIPEHRMHVKEYALKALDNRVKIDAVFGFYSDLFPVEYQRSSGFSKGRLSSDSEGEVRASLIKKYGSTEKRKKSQILFKEEADIELAVREKFHAVVTFDANKNGPLLDALNNGWKVISLNLKDSRESSVRLFMANLVERLDYKKT</sequence>
<evidence type="ECO:0000313" key="2">
    <source>
        <dbReference type="Proteomes" id="UP001597048"/>
    </source>
</evidence>
<gene>
    <name evidence="1" type="ORF">ACFQ1C_01135</name>
</gene>
<proteinExistence type="predicted"/>
<dbReference type="RefSeq" id="WP_379556696.1">
    <property type="nucleotide sequence ID" value="NZ_JBHTJS010000002.1"/>
</dbReference>
<name>A0ABW3KEV1_9GAMM</name>
<evidence type="ECO:0000313" key="1">
    <source>
        <dbReference type="EMBL" id="MFD1006773.1"/>
    </source>
</evidence>
<dbReference type="Proteomes" id="UP001597048">
    <property type="component" value="Unassembled WGS sequence"/>
</dbReference>
<keyword evidence="2" id="KW-1185">Reference proteome</keyword>